<dbReference type="EMBL" id="BARS01053049">
    <property type="protein sequence ID" value="GAG48229.1"/>
    <property type="molecule type" value="Genomic_DNA"/>
</dbReference>
<comment type="caution">
    <text evidence="3">The sequence shown here is derived from an EMBL/GenBank/DDBJ whole genome shotgun (WGS) entry which is preliminary data.</text>
</comment>
<sequence>TDLVTLREGQGLRVTVADVEDIYDEFTCGMVTPQAIKDFLSYAYTSWTPPAPQYVLLVGDSTFDCKDNLNQGNVNFVPAYLTFTEYMGEAPTDEWFVRVSGDDAIPDLYIGRIPAASADEASVMVNKILAYETTPNTKTWEKNVLLVADNETEGNDYEADFELMSEDVAALIPSAMSEPLRGYLGNPYTAGALNQYIKDTINNGTLIVNYSGHGSTQIWAGEVLFDTN</sequence>
<proteinExistence type="predicted"/>
<dbReference type="GO" id="GO:0006508">
    <property type="term" value="P:proteolysis"/>
    <property type="evidence" value="ECO:0007669"/>
    <property type="project" value="InterPro"/>
</dbReference>
<dbReference type="GO" id="GO:0008234">
    <property type="term" value="F:cysteine-type peptidase activity"/>
    <property type="evidence" value="ECO:0007669"/>
    <property type="project" value="InterPro"/>
</dbReference>
<feature type="domain" description="Gingipain" evidence="2">
    <location>
        <begin position="2"/>
        <end position="224"/>
    </location>
</feature>
<dbReference type="Gene3D" id="3.40.50.1460">
    <property type="match status" value="1"/>
</dbReference>
<dbReference type="InterPro" id="IPR029030">
    <property type="entry name" value="Caspase-like_dom_sf"/>
</dbReference>
<dbReference type="SUPFAM" id="SSF52129">
    <property type="entry name" value="Caspase-like"/>
    <property type="match status" value="1"/>
</dbReference>
<dbReference type="InterPro" id="IPR001769">
    <property type="entry name" value="Gingipain"/>
</dbReference>
<evidence type="ECO:0000259" key="2">
    <source>
        <dbReference type="Pfam" id="PF01364"/>
    </source>
</evidence>
<feature type="non-terminal residue" evidence="3">
    <location>
        <position position="228"/>
    </location>
</feature>
<name>X0XXS9_9ZZZZ</name>
<dbReference type="AlphaFoldDB" id="X0XXS9"/>
<evidence type="ECO:0000313" key="3">
    <source>
        <dbReference type="EMBL" id="GAG48229.1"/>
    </source>
</evidence>
<dbReference type="Gene3D" id="3.40.50.10390">
    <property type="entry name" value="Gingipain r, domain 1"/>
    <property type="match status" value="1"/>
</dbReference>
<feature type="non-terminal residue" evidence="3">
    <location>
        <position position="1"/>
    </location>
</feature>
<keyword evidence="1" id="KW-0732">Signal</keyword>
<dbReference type="Pfam" id="PF01364">
    <property type="entry name" value="Peptidase_C25"/>
    <property type="match status" value="1"/>
</dbReference>
<organism evidence="3">
    <name type="scientific">marine sediment metagenome</name>
    <dbReference type="NCBI Taxonomy" id="412755"/>
    <lineage>
        <taxon>unclassified sequences</taxon>
        <taxon>metagenomes</taxon>
        <taxon>ecological metagenomes</taxon>
    </lineage>
</organism>
<gene>
    <name evidence="3" type="ORF">S01H1_78781</name>
</gene>
<reference evidence="3" key="1">
    <citation type="journal article" date="2014" name="Front. Microbiol.">
        <title>High frequency of phylogenetically diverse reductive dehalogenase-homologous genes in deep subseafloor sedimentary metagenomes.</title>
        <authorList>
            <person name="Kawai M."/>
            <person name="Futagami T."/>
            <person name="Toyoda A."/>
            <person name="Takaki Y."/>
            <person name="Nishi S."/>
            <person name="Hori S."/>
            <person name="Arai W."/>
            <person name="Tsubouchi T."/>
            <person name="Morono Y."/>
            <person name="Uchiyama I."/>
            <person name="Ito T."/>
            <person name="Fujiyama A."/>
            <person name="Inagaki F."/>
            <person name="Takami H."/>
        </authorList>
    </citation>
    <scope>NUCLEOTIDE SEQUENCE</scope>
    <source>
        <strain evidence="3">Expedition CK06-06</strain>
    </source>
</reference>
<dbReference type="InterPro" id="IPR029031">
    <property type="entry name" value="Gingipain_N_sf"/>
</dbReference>
<protein>
    <recommendedName>
        <fullName evidence="2">Gingipain domain-containing protein</fullName>
    </recommendedName>
</protein>
<accession>X0XXS9</accession>
<evidence type="ECO:0000256" key="1">
    <source>
        <dbReference type="ARBA" id="ARBA00022729"/>
    </source>
</evidence>